<evidence type="ECO:0000259" key="7">
    <source>
        <dbReference type="Pfam" id="PF14322"/>
    </source>
</evidence>
<dbReference type="Pfam" id="PF07980">
    <property type="entry name" value="SusD_RagB"/>
    <property type="match status" value="1"/>
</dbReference>
<keyword evidence="4" id="KW-0472">Membrane</keyword>
<feature type="domain" description="SusD-like N-terminal" evidence="7">
    <location>
        <begin position="61"/>
        <end position="206"/>
    </location>
</feature>
<evidence type="ECO:0000313" key="8">
    <source>
        <dbReference type="EMBL" id="MBB3837866.1"/>
    </source>
</evidence>
<dbReference type="Gene3D" id="1.25.40.390">
    <property type="match status" value="1"/>
</dbReference>
<dbReference type="AlphaFoldDB" id="A0A7W5ZL98"/>
<evidence type="ECO:0000256" key="3">
    <source>
        <dbReference type="ARBA" id="ARBA00022729"/>
    </source>
</evidence>
<dbReference type="InterPro" id="IPR012944">
    <property type="entry name" value="SusD_RagB_dom"/>
</dbReference>
<dbReference type="Proteomes" id="UP000541352">
    <property type="component" value="Unassembled WGS sequence"/>
</dbReference>
<dbReference type="SUPFAM" id="SSF48452">
    <property type="entry name" value="TPR-like"/>
    <property type="match status" value="1"/>
</dbReference>
<evidence type="ECO:0000259" key="6">
    <source>
        <dbReference type="Pfam" id="PF07980"/>
    </source>
</evidence>
<dbReference type="InterPro" id="IPR011990">
    <property type="entry name" value="TPR-like_helical_dom_sf"/>
</dbReference>
<comment type="similarity">
    <text evidence="2">Belongs to the SusD family.</text>
</comment>
<proteinExistence type="inferred from homology"/>
<comment type="subcellular location">
    <subcellularLocation>
        <location evidence="1">Cell outer membrane</location>
    </subcellularLocation>
</comment>
<keyword evidence="5" id="KW-0998">Cell outer membrane</keyword>
<reference evidence="8 9" key="1">
    <citation type="submission" date="2020-08" db="EMBL/GenBank/DDBJ databases">
        <title>Genomic Encyclopedia of Type Strains, Phase IV (KMG-IV): sequencing the most valuable type-strain genomes for metagenomic binning, comparative biology and taxonomic classification.</title>
        <authorList>
            <person name="Goeker M."/>
        </authorList>
    </citation>
    <scope>NUCLEOTIDE SEQUENCE [LARGE SCALE GENOMIC DNA]</scope>
    <source>
        <strain evidence="8 9">DSM 17976</strain>
    </source>
</reference>
<evidence type="ECO:0000256" key="4">
    <source>
        <dbReference type="ARBA" id="ARBA00023136"/>
    </source>
</evidence>
<dbReference type="PROSITE" id="PS51257">
    <property type="entry name" value="PROKAR_LIPOPROTEIN"/>
    <property type="match status" value="1"/>
</dbReference>
<gene>
    <name evidence="8" type="ORF">FHS57_001863</name>
</gene>
<dbReference type="InterPro" id="IPR033985">
    <property type="entry name" value="SusD-like_N"/>
</dbReference>
<evidence type="ECO:0000313" key="9">
    <source>
        <dbReference type="Proteomes" id="UP000541352"/>
    </source>
</evidence>
<dbReference type="EMBL" id="JACIBY010000003">
    <property type="protein sequence ID" value="MBB3837866.1"/>
    <property type="molecule type" value="Genomic_DNA"/>
</dbReference>
<dbReference type="GO" id="GO:0009279">
    <property type="term" value="C:cell outer membrane"/>
    <property type="evidence" value="ECO:0007669"/>
    <property type="project" value="UniProtKB-SubCell"/>
</dbReference>
<feature type="domain" description="RagB/SusD" evidence="6">
    <location>
        <begin position="303"/>
        <end position="593"/>
    </location>
</feature>
<protein>
    <recommendedName>
        <fullName evidence="10">RagB/SusD family nutrient uptake outer membrane protein</fullName>
    </recommendedName>
</protein>
<dbReference type="Pfam" id="PF14322">
    <property type="entry name" value="SusD-like_3"/>
    <property type="match status" value="1"/>
</dbReference>
<evidence type="ECO:0000256" key="5">
    <source>
        <dbReference type="ARBA" id="ARBA00023237"/>
    </source>
</evidence>
<evidence type="ECO:0008006" key="10">
    <source>
        <dbReference type="Google" id="ProtNLM"/>
    </source>
</evidence>
<comment type="caution">
    <text evidence="8">The sequence shown here is derived from an EMBL/GenBank/DDBJ whole genome shotgun (WGS) entry which is preliminary data.</text>
</comment>
<keyword evidence="9" id="KW-1185">Reference proteome</keyword>
<organism evidence="8 9">
    <name type="scientific">Runella defluvii</name>
    <dbReference type="NCBI Taxonomy" id="370973"/>
    <lineage>
        <taxon>Bacteria</taxon>
        <taxon>Pseudomonadati</taxon>
        <taxon>Bacteroidota</taxon>
        <taxon>Cytophagia</taxon>
        <taxon>Cytophagales</taxon>
        <taxon>Spirosomataceae</taxon>
        <taxon>Runella</taxon>
    </lineage>
</organism>
<evidence type="ECO:0000256" key="1">
    <source>
        <dbReference type="ARBA" id="ARBA00004442"/>
    </source>
</evidence>
<evidence type="ECO:0000256" key="2">
    <source>
        <dbReference type="ARBA" id="ARBA00006275"/>
    </source>
</evidence>
<name>A0A7W5ZL98_9BACT</name>
<keyword evidence="3" id="KW-0732">Signal</keyword>
<accession>A0A7W5ZL98</accession>
<dbReference type="RefSeq" id="WP_183972756.1">
    <property type="nucleotide sequence ID" value="NZ_JACIBY010000003.1"/>
</dbReference>
<sequence>MKRYITKIVLILTVLCVGIYSCKQLDDTRPFDKFDETAVWSSKGNAMLFVNGVYSSVLGLYTNTVEEEVRTSNIIQSDGNAFTRESITRDDDYGFNQFSRIRSCNLIIEKAAASTALGDGDKAELVAHGKFLRAMTYYWLARRFGRVIWVEKVLTENETNYALPQTANIAETYNLIMKDIDDAIAGLPASSPAGLASKASAYALKSEAALQAAAYTGDNTYYQKAIDAANAVIATGKPLEADYEGMFNEKARFSPEILLATYRDKSNTVVSNIADMQEAIPNVNNDDLKLRNATPLFKLDKVFEDWGKYSPTQNIIDEYLVIDEAAPSKAVKWDQSSQFLKNVTKKQSPFLDSAVVTGSGSINAIIYNNRDKRLAASIVYDSTAWYGELVTTNRNGNLNRMIKGSLNSGCCTQITNAYFRKGIYNVSPRPFYNTPVDYHWVIFRMGRVYLNKAEALLMQNKITEAVTTLNITRQGHGGLPPSTATTAEDAWKDYKRERRVELFKEKDYYWSLLRWGKYGGSANGGAAPGAKIAEFLEKPTYMEINATRKGYRIEVINFQLNDQRLFDETRRYLLPIQNSQIVRHGAMTQNPNW</sequence>